<feature type="region of interest" description="Disordered" evidence="1">
    <location>
        <begin position="17"/>
        <end position="60"/>
    </location>
</feature>
<reference evidence="2 3" key="1">
    <citation type="submission" date="2022-02" db="EMBL/GenBank/DDBJ databases">
        <title>Paenibacillus sp. MBLB1776 Whole Genome Shotgun Sequencing.</title>
        <authorList>
            <person name="Hwang C.Y."/>
            <person name="Cho E.-S."/>
            <person name="Seo M.-J."/>
        </authorList>
    </citation>
    <scope>NUCLEOTIDE SEQUENCE [LARGE SCALE GENOMIC DNA]</scope>
    <source>
        <strain evidence="2 3">MBLB1776</strain>
    </source>
</reference>
<evidence type="ECO:0000313" key="3">
    <source>
        <dbReference type="Proteomes" id="UP001305702"/>
    </source>
</evidence>
<accession>A0AA96L8H2</accession>
<dbReference type="AlphaFoldDB" id="A0AA96L8H2"/>
<sequence>MIKHLLSKLLHSVLGSKDKHRGYGYKRSSSSAYRRPPGSSYKHNNYGKPYYKNKYGSHSS</sequence>
<evidence type="ECO:0000313" key="2">
    <source>
        <dbReference type="EMBL" id="WNQ08976.1"/>
    </source>
</evidence>
<dbReference type="EMBL" id="CP130318">
    <property type="protein sequence ID" value="WNQ08976.1"/>
    <property type="molecule type" value="Genomic_DNA"/>
</dbReference>
<dbReference type="RefSeq" id="WP_315602743.1">
    <property type="nucleotide sequence ID" value="NZ_CP130318.1"/>
</dbReference>
<proteinExistence type="predicted"/>
<name>A0AA96L8H2_9BACL</name>
<protein>
    <submittedName>
        <fullName evidence="2">Uncharacterized protein</fullName>
    </submittedName>
</protein>
<gene>
    <name evidence="2" type="ORF">MJA45_15105</name>
</gene>
<evidence type="ECO:0000256" key="1">
    <source>
        <dbReference type="SAM" id="MobiDB-lite"/>
    </source>
</evidence>
<dbReference type="Proteomes" id="UP001305702">
    <property type="component" value="Chromosome"/>
</dbReference>
<organism evidence="2 3">
    <name type="scientific">Paenibacillus aurantius</name>
    <dbReference type="NCBI Taxonomy" id="2918900"/>
    <lineage>
        <taxon>Bacteria</taxon>
        <taxon>Bacillati</taxon>
        <taxon>Bacillota</taxon>
        <taxon>Bacilli</taxon>
        <taxon>Bacillales</taxon>
        <taxon>Paenibacillaceae</taxon>
        <taxon>Paenibacillus</taxon>
    </lineage>
</organism>
<dbReference type="KEGG" id="paun:MJA45_15105"/>
<keyword evidence="3" id="KW-1185">Reference proteome</keyword>
<feature type="compositionally biased region" description="Low complexity" evidence="1">
    <location>
        <begin position="41"/>
        <end position="54"/>
    </location>
</feature>